<keyword evidence="5 8" id="KW-0812">Transmembrane</keyword>
<feature type="transmembrane region" description="Helical" evidence="9">
    <location>
        <begin position="321"/>
        <end position="341"/>
    </location>
</feature>
<keyword evidence="6 8" id="KW-1133">Transmembrane helix</keyword>
<evidence type="ECO:0000256" key="2">
    <source>
        <dbReference type="ARBA" id="ARBA00005697"/>
    </source>
</evidence>
<dbReference type="InterPro" id="IPR026033">
    <property type="entry name" value="Azg-like_bact_archaea"/>
</dbReference>
<dbReference type="PANTHER" id="PTHR43337:SF1">
    <property type="entry name" value="XANTHINE_URACIL PERMEASE C887.17-RELATED"/>
    <property type="match status" value="1"/>
</dbReference>
<evidence type="ECO:0000313" key="10">
    <source>
        <dbReference type="EMBL" id="SDP56038.1"/>
    </source>
</evidence>
<comment type="similarity">
    <text evidence="2 8">Belongs to the nucleobase:cation symporter-2 (NCS2) (TC 2.A.40) family. Azg-like subfamily.</text>
</comment>
<name>A0A1H0TQY1_SELRU</name>
<evidence type="ECO:0000256" key="6">
    <source>
        <dbReference type="ARBA" id="ARBA00022989"/>
    </source>
</evidence>
<protein>
    <submittedName>
        <fullName evidence="10">Putative MFS transporter, AGZA family, xanthine/uracil permease</fullName>
    </submittedName>
</protein>
<dbReference type="GO" id="GO:0005345">
    <property type="term" value="F:purine nucleobase transmembrane transporter activity"/>
    <property type="evidence" value="ECO:0007669"/>
    <property type="project" value="TreeGrafter"/>
</dbReference>
<dbReference type="InterPro" id="IPR045018">
    <property type="entry name" value="Azg-like"/>
</dbReference>
<keyword evidence="7 8" id="KW-0472">Membrane</keyword>
<dbReference type="AlphaFoldDB" id="A0A1H0TQY1"/>
<feature type="transmembrane region" description="Helical" evidence="9">
    <location>
        <begin position="171"/>
        <end position="187"/>
    </location>
</feature>
<feature type="transmembrane region" description="Helical" evidence="9">
    <location>
        <begin position="416"/>
        <end position="433"/>
    </location>
</feature>
<dbReference type="OrthoDB" id="9808458at2"/>
<gene>
    <name evidence="10" type="ORF">SAMN05216366_12526</name>
</gene>
<sequence>MLDRLFKLRDRQTTVRTEVFAGLTTFIAMAYIVFVIPHMLTDAGVPQEASIAATILITAVSTFFMGVVVNYPVALAPGLGLAAFFSYYVCGSLHLQWSVALGAVFFSGLVFFLLTCGGILQAIIKAVPDTLKSAITVGIGLFIAFIGLKSAGVLQADPSTFVALGNITKPAPIFAMFTLALTIILMVRGIQGAILISIAVTTLLSMAFGCSPVPHCISDIISFNIPSLSASLGQLDIAGAWDYGIISIIFTFTMVELFDNIGTLISLTRRANMVKEDGEIPDLNKALTMNAFATIGSALVGTSTVTTYLESATGIEAGGRTGLTAVTVALGFLSLLLFAPLIGLVPSYATASALILIGALMISAVKDIDFSDLTDGVPAFLTIIMMPLTYSIASGFAFGFISYVLLKVCTGRYKEVNWVMGVISLAFLVNLVMRA</sequence>
<feature type="transmembrane region" description="Helical" evidence="9">
    <location>
        <begin position="194"/>
        <end position="223"/>
    </location>
</feature>
<dbReference type="Pfam" id="PF00860">
    <property type="entry name" value="Xan_ur_permease"/>
    <property type="match status" value="1"/>
</dbReference>
<proteinExistence type="inferred from homology"/>
<organism evidence="10 11">
    <name type="scientific">Selenomonas ruminantium</name>
    <dbReference type="NCBI Taxonomy" id="971"/>
    <lineage>
        <taxon>Bacteria</taxon>
        <taxon>Bacillati</taxon>
        <taxon>Bacillota</taxon>
        <taxon>Negativicutes</taxon>
        <taxon>Selenomonadales</taxon>
        <taxon>Selenomonadaceae</taxon>
        <taxon>Selenomonas</taxon>
    </lineage>
</organism>
<feature type="transmembrane region" description="Helical" evidence="9">
    <location>
        <begin position="20"/>
        <end position="39"/>
    </location>
</feature>
<dbReference type="PANTHER" id="PTHR43337">
    <property type="entry name" value="XANTHINE/URACIL PERMEASE C887.17-RELATED"/>
    <property type="match status" value="1"/>
</dbReference>
<evidence type="ECO:0000256" key="5">
    <source>
        <dbReference type="ARBA" id="ARBA00022692"/>
    </source>
</evidence>
<feature type="transmembrane region" description="Helical" evidence="9">
    <location>
        <begin position="131"/>
        <end position="151"/>
    </location>
</feature>
<feature type="transmembrane region" description="Helical" evidence="9">
    <location>
        <begin position="51"/>
        <end position="71"/>
    </location>
</feature>
<accession>A0A1H0TQY1</accession>
<evidence type="ECO:0000256" key="1">
    <source>
        <dbReference type="ARBA" id="ARBA00004651"/>
    </source>
</evidence>
<evidence type="ECO:0000313" key="11">
    <source>
        <dbReference type="Proteomes" id="UP000182412"/>
    </source>
</evidence>
<dbReference type="GO" id="GO:0005886">
    <property type="term" value="C:plasma membrane"/>
    <property type="evidence" value="ECO:0007669"/>
    <property type="project" value="UniProtKB-SubCell"/>
</dbReference>
<dbReference type="Proteomes" id="UP000182412">
    <property type="component" value="Unassembled WGS sequence"/>
</dbReference>
<feature type="transmembrane region" description="Helical" evidence="9">
    <location>
        <begin position="348"/>
        <end position="365"/>
    </location>
</feature>
<evidence type="ECO:0000256" key="4">
    <source>
        <dbReference type="ARBA" id="ARBA00022475"/>
    </source>
</evidence>
<evidence type="ECO:0000256" key="8">
    <source>
        <dbReference type="PIRNR" id="PIRNR005353"/>
    </source>
</evidence>
<feature type="transmembrane region" description="Helical" evidence="9">
    <location>
        <begin position="287"/>
        <end position="309"/>
    </location>
</feature>
<keyword evidence="4 8" id="KW-1003">Cell membrane</keyword>
<dbReference type="InterPro" id="IPR006043">
    <property type="entry name" value="NCS2"/>
</dbReference>
<dbReference type="PIRSF" id="PIRSF005353">
    <property type="entry name" value="PbuG"/>
    <property type="match status" value="1"/>
</dbReference>
<evidence type="ECO:0000256" key="9">
    <source>
        <dbReference type="SAM" id="Phobius"/>
    </source>
</evidence>
<evidence type="ECO:0000256" key="7">
    <source>
        <dbReference type="ARBA" id="ARBA00023136"/>
    </source>
</evidence>
<feature type="transmembrane region" description="Helical" evidence="9">
    <location>
        <begin position="243"/>
        <end position="267"/>
    </location>
</feature>
<feature type="transmembrane region" description="Helical" evidence="9">
    <location>
        <begin position="103"/>
        <end position="124"/>
    </location>
</feature>
<reference evidence="10 11" key="1">
    <citation type="submission" date="2016-10" db="EMBL/GenBank/DDBJ databases">
        <authorList>
            <person name="de Groot N.N."/>
        </authorList>
    </citation>
    <scope>NUCLEOTIDE SEQUENCE [LARGE SCALE GENOMIC DNA]</scope>
    <source>
        <strain evidence="10 11">S137</strain>
    </source>
</reference>
<comment type="subcellular location">
    <subcellularLocation>
        <location evidence="1 8">Cell membrane</location>
        <topology evidence="1 8">Multi-pass membrane protein</topology>
    </subcellularLocation>
</comment>
<feature type="transmembrane region" description="Helical" evidence="9">
    <location>
        <begin position="377"/>
        <end position="404"/>
    </location>
</feature>
<dbReference type="EMBL" id="FNJQ01000025">
    <property type="protein sequence ID" value="SDP56038.1"/>
    <property type="molecule type" value="Genomic_DNA"/>
</dbReference>
<feature type="transmembrane region" description="Helical" evidence="9">
    <location>
        <begin position="78"/>
        <end position="97"/>
    </location>
</feature>
<evidence type="ECO:0000256" key="3">
    <source>
        <dbReference type="ARBA" id="ARBA00022448"/>
    </source>
</evidence>
<keyword evidence="3 8" id="KW-0813">Transport</keyword>
<dbReference type="RefSeq" id="WP_074572916.1">
    <property type="nucleotide sequence ID" value="NZ_FNJQ01000025.1"/>
</dbReference>